<name>A0ABQ2VSS2_9ACTN</name>
<evidence type="ECO:0000313" key="2">
    <source>
        <dbReference type="EMBL" id="GGV05021.1"/>
    </source>
</evidence>
<feature type="region of interest" description="Disordered" evidence="1">
    <location>
        <begin position="1"/>
        <end position="39"/>
    </location>
</feature>
<gene>
    <name evidence="2" type="ORF">GCM10010211_85130</name>
</gene>
<comment type="caution">
    <text evidence="2">The sequence shown here is derived from an EMBL/GenBank/DDBJ whole genome shotgun (WGS) entry which is preliminary data.</text>
</comment>
<dbReference type="Proteomes" id="UP000654471">
    <property type="component" value="Unassembled WGS sequence"/>
</dbReference>
<sequence>MPKKPCGGNVGTAAPARHGRPRSPHRARTLHKRGATNTRITHNSLGLDEIHRTGALDRHTCRTEFGFTPQQLAAYG</sequence>
<protein>
    <submittedName>
        <fullName evidence="2">Uncharacterized protein</fullName>
    </submittedName>
</protein>
<keyword evidence="3" id="KW-1185">Reference proteome</keyword>
<organism evidence="2 3">
    <name type="scientific">Streptomyces albospinus</name>
    <dbReference type="NCBI Taxonomy" id="285515"/>
    <lineage>
        <taxon>Bacteria</taxon>
        <taxon>Bacillati</taxon>
        <taxon>Actinomycetota</taxon>
        <taxon>Actinomycetes</taxon>
        <taxon>Kitasatosporales</taxon>
        <taxon>Streptomycetaceae</taxon>
        <taxon>Streptomyces</taxon>
    </lineage>
</organism>
<accession>A0ABQ2VSS2</accession>
<evidence type="ECO:0000256" key="1">
    <source>
        <dbReference type="SAM" id="MobiDB-lite"/>
    </source>
</evidence>
<evidence type="ECO:0000313" key="3">
    <source>
        <dbReference type="Proteomes" id="UP000654471"/>
    </source>
</evidence>
<proteinExistence type="predicted"/>
<reference evidence="3" key="1">
    <citation type="journal article" date="2019" name="Int. J. Syst. Evol. Microbiol.">
        <title>The Global Catalogue of Microorganisms (GCM) 10K type strain sequencing project: providing services to taxonomists for standard genome sequencing and annotation.</title>
        <authorList>
            <consortium name="The Broad Institute Genomics Platform"/>
            <consortium name="The Broad Institute Genome Sequencing Center for Infectious Disease"/>
            <person name="Wu L."/>
            <person name="Ma J."/>
        </authorList>
    </citation>
    <scope>NUCLEOTIDE SEQUENCE [LARGE SCALE GENOMIC DNA]</scope>
    <source>
        <strain evidence="3">JCM 3399</strain>
    </source>
</reference>
<dbReference type="EMBL" id="BMRP01000104">
    <property type="protein sequence ID" value="GGV05021.1"/>
    <property type="molecule type" value="Genomic_DNA"/>
</dbReference>
<feature type="compositionally biased region" description="Basic residues" evidence="1">
    <location>
        <begin position="17"/>
        <end position="34"/>
    </location>
</feature>